<dbReference type="EMBL" id="HBIB01016236">
    <property type="protein sequence ID" value="CAE0248360.1"/>
    <property type="molecule type" value="Transcribed_RNA"/>
</dbReference>
<dbReference type="PANTHER" id="PTHR22895:SF0">
    <property type="entry name" value="ARMADILLO REPEAT-CONTAINING PROTEIN 6"/>
    <property type="match status" value="1"/>
</dbReference>
<dbReference type="PANTHER" id="PTHR22895">
    <property type="entry name" value="ARMADILLO REPEAT-CONTAINING PROTEIN 6"/>
    <property type="match status" value="1"/>
</dbReference>
<name>A0A7S3D6V9_9EUKA</name>
<proteinExistence type="predicted"/>
<gene>
    <name evidence="2" type="ORF">PBIL07802_LOCUS10556</name>
</gene>
<dbReference type="AlphaFoldDB" id="A0A7S3D6V9"/>
<dbReference type="SUPFAM" id="SSF48371">
    <property type="entry name" value="ARM repeat"/>
    <property type="match status" value="1"/>
</dbReference>
<dbReference type="InterPro" id="IPR000225">
    <property type="entry name" value="Armadillo"/>
</dbReference>
<dbReference type="Pfam" id="PF25571">
    <property type="entry name" value="TPR_CCP1_N"/>
    <property type="match status" value="1"/>
</dbReference>
<sequence length="540" mass="58351">MPLRPLKDDPFTRKPGLQVVEEKQVLRVSQDAFEEAVRENMELFALPAEQALEETIKEFELQKVDLSNIAKRIPGQEHPVLSSLESLKALVAPRSGVLLGGAKMSSLVAPLAALRDATLKSSENRNIAADAVAADYVLSALQAGLKENNAAIIEAAVGALSSIVVNCRKSQDRAGSLGVQSVAAALRLFKGDQTSQEALRKTFLCIRSLGVKNEANRQMLDGEGVYKEVIGLLPKVEKPLLKDLSKLIRSLLFDDDVKVLVAKAHNRALEMVDEGAIKHIMSLLWNSSTKTPCAYDNIEDVQLEVMSLLSRLMVKDEFCVEAVQLGALDLAVHVLNLHVFEEDATGDSMKLERHALSIIKAVAGNDDNKVLIAEGPALQATVKLMSTVGLVNIAVGEASAGVVGAIGLRSESNSQRVLESGGIEALIRLLDVAITVGETKGEAAMKSKMSLCRTCCQALRNLVGRNVEVKEKALALGAEEKARKAWQMYGDYVGEAAHPCLRDMGCEVELRELWTGSVDKVQDSSAVLGDFSRLDTTLRL</sequence>
<accession>A0A7S3D6V9</accession>
<evidence type="ECO:0000313" key="2">
    <source>
        <dbReference type="EMBL" id="CAE0248360.1"/>
    </source>
</evidence>
<reference evidence="2" key="1">
    <citation type="submission" date="2021-01" db="EMBL/GenBank/DDBJ databases">
        <authorList>
            <person name="Corre E."/>
            <person name="Pelletier E."/>
            <person name="Niang G."/>
            <person name="Scheremetjew M."/>
            <person name="Finn R."/>
            <person name="Kale V."/>
            <person name="Holt S."/>
            <person name="Cochrane G."/>
            <person name="Meng A."/>
            <person name="Brown T."/>
            <person name="Cohen L."/>
        </authorList>
    </citation>
    <scope>NUCLEOTIDE SEQUENCE</scope>
    <source>
        <strain evidence="2">NIES-2562</strain>
    </source>
</reference>
<dbReference type="Gene3D" id="1.25.10.10">
    <property type="entry name" value="Leucine-rich Repeat Variant"/>
    <property type="match status" value="2"/>
</dbReference>
<dbReference type="SMART" id="SM00185">
    <property type="entry name" value="ARM"/>
    <property type="match status" value="3"/>
</dbReference>
<keyword evidence="1" id="KW-0677">Repeat</keyword>
<evidence type="ECO:0000256" key="1">
    <source>
        <dbReference type="ARBA" id="ARBA00022737"/>
    </source>
</evidence>
<dbReference type="InterPro" id="IPR011989">
    <property type="entry name" value="ARM-like"/>
</dbReference>
<organism evidence="2">
    <name type="scientific">Palpitomonas bilix</name>
    <dbReference type="NCBI Taxonomy" id="652834"/>
    <lineage>
        <taxon>Eukaryota</taxon>
        <taxon>Eukaryota incertae sedis</taxon>
    </lineage>
</organism>
<protein>
    <submittedName>
        <fullName evidence="2">Uncharacterized protein</fullName>
    </submittedName>
</protein>
<dbReference type="InterPro" id="IPR016024">
    <property type="entry name" value="ARM-type_fold"/>
</dbReference>